<feature type="compositionally biased region" description="Low complexity" evidence="9">
    <location>
        <begin position="361"/>
        <end position="373"/>
    </location>
</feature>
<reference evidence="13 14" key="1">
    <citation type="submission" date="2019-03" db="EMBL/GenBank/DDBJ databases">
        <title>Single cell metagenomics reveals metabolic interactions within the superorganism composed of flagellate Streblomastix strix and complex community of Bacteroidetes bacteria on its surface.</title>
        <authorList>
            <person name="Treitli S.C."/>
            <person name="Kolisko M."/>
            <person name="Husnik F."/>
            <person name="Keeling P."/>
            <person name="Hampl V."/>
        </authorList>
    </citation>
    <scope>NUCLEOTIDE SEQUENCE [LARGE SCALE GENOMIC DNA]</scope>
    <source>
        <strain evidence="13">ST1C</strain>
    </source>
</reference>
<keyword evidence="5" id="KW-0547">Nucleotide-binding</keyword>
<dbReference type="PROSITE" id="PS00211">
    <property type="entry name" value="ABC_TRANSPORTER_1"/>
    <property type="match status" value="2"/>
</dbReference>
<feature type="domain" description="ABC transmembrane type-1" evidence="12">
    <location>
        <begin position="721"/>
        <end position="995"/>
    </location>
</feature>
<feature type="domain" description="ABC transporter" evidence="11">
    <location>
        <begin position="1034"/>
        <end position="1295"/>
    </location>
</feature>
<evidence type="ECO:0000313" key="14">
    <source>
        <dbReference type="Proteomes" id="UP000324800"/>
    </source>
</evidence>
<feature type="transmembrane region" description="Helical" evidence="10">
    <location>
        <begin position="969"/>
        <end position="987"/>
    </location>
</feature>
<dbReference type="InterPro" id="IPR017871">
    <property type="entry name" value="ABC_transporter-like_CS"/>
</dbReference>
<keyword evidence="6" id="KW-0067">ATP-binding</keyword>
<feature type="compositionally biased region" description="Polar residues" evidence="9">
    <location>
        <begin position="348"/>
        <end position="360"/>
    </location>
</feature>
<dbReference type="InterPro" id="IPR044726">
    <property type="entry name" value="ABCC_6TM_D2"/>
</dbReference>
<dbReference type="OrthoDB" id="6500128at2759"/>
<keyword evidence="3 10" id="KW-0812">Transmembrane</keyword>
<feature type="transmembrane region" description="Helical" evidence="10">
    <location>
        <begin position="752"/>
        <end position="776"/>
    </location>
</feature>
<dbReference type="SMART" id="SM00382">
    <property type="entry name" value="AAA"/>
    <property type="match status" value="2"/>
</dbReference>
<dbReference type="Pfam" id="PF00005">
    <property type="entry name" value="ABC_tran"/>
    <property type="match status" value="2"/>
</dbReference>
<dbReference type="SUPFAM" id="SSF90123">
    <property type="entry name" value="ABC transporter transmembrane region"/>
    <property type="match status" value="2"/>
</dbReference>
<dbReference type="Proteomes" id="UP000324800">
    <property type="component" value="Unassembled WGS sequence"/>
</dbReference>
<evidence type="ECO:0000256" key="4">
    <source>
        <dbReference type="ARBA" id="ARBA00022737"/>
    </source>
</evidence>
<organism evidence="13 14">
    <name type="scientific">Streblomastix strix</name>
    <dbReference type="NCBI Taxonomy" id="222440"/>
    <lineage>
        <taxon>Eukaryota</taxon>
        <taxon>Metamonada</taxon>
        <taxon>Preaxostyla</taxon>
        <taxon>Oxymonadida</taxon>
        <taxon>Streblomastigidae</taxon>
        <taxon>Streblomastix</taxon>
    </lineage>
</organism>
<evidence type="ECO:0000256" key="9">
    <source>
        <dbReference type="SAM" id="MobiDB-lite"/>
    </source>
</evidence>
<evidence type="ECO:0000256" key="7">
    <source>
        <dbReference type="ARBA" id="ARBA00022989"/>
    </source>
</evidence>
<evidence type="ECO:0000256" key="3">
    <source>
        <dbReference type="ARBA" id="ARBA00022692"/>
    </source>
</evidence>
<evidence type="ECO:0000256" key="2">
    <source>
        <dbReference type="ARBA" id="ARBA00022448"/>
    </source>
</evidence>
<feature type="compositionally biased region" description="Basic and acidic residues" evidence="9">
    <location>
        <begin position="286"/>
        <end position="311"/>
    </location>
</feature>
<feature type="compositionally biased region" description="Polar residues" evidence="9">
    <location>
        <begin position="381"/>
        <end position="392"/>
    </location>
</feature>
<evidence type="ECO:0000259" key="12">
    <source>
        <dbReference type="PROSITE" id="PS50929"/>
    </source>
</evidence>
<evidence type="ECO:0000259" key="11">
    <source>
        <dbReference type="PROSITE" id="PS50893"/>
    </source>
</evidence>
<dbReference type="GO" id="GO:0140359">
    <property type="term" value="F:ABC-type transporter activity"/>
    <property type="evidence" value="ECO:0007669"/>
    <property type="project" value="InterPro"/>
</dbReference>
<keyword evidence="2" id="KW-0813">Transport</keyword>
<dbReference type="Pfam" id="PF00664">
    <property type="entry name" value="ABC_membrane"/>
    <property type="match status" value="2"/>
</dbReference>
<dbReference type="InterPro" id="IPR011527">
    <property type="entry name" value="ABC1_TM_dom"/>
</dbReference>
<feature type="region of interest" description="Disordered" evidence="9">
    <location>
        <begin position="348"/>
        <end position="426"/>
    </location>
</feature>
<comment type="subcellular location">
    <subcellularLocation>
        <location evidence="1">Membrane</location>
        <topology evidence="1">Multi-pass membrane protein</topology>
    </subcellularLocation>
</comment>
<dbReference type="Gene3D" id="3.40.50.300">
    <property type="entry name" value="P-loop containing nucleotide triphosphate hydrolases"/>
    <property type="match status" value="2"/>
</dbReference>
<dbReference type="CDD" id="cd03250">
    <property type="entry name" value="ABCC_MRP_domain1"/>
    <property type="match status" value="1"/>
</dbReference>
<dbReference type="PANTHER" id="PTHR24223">
    <property type="entry name" value="ATP-BINDING CASSETTE SUB-FAMILY C"/>
    <property type="match status" value="1"/>
</dbReference>
<dbReference type="InterPro" id="IPR003593">
    <property type="entry name" value="AAA+_ATPase"/>
</dbReference>
<evidence type="ECO:0000256" key="8">
    <source>
        <dbReference type="ARBA" id="ARBA00023136"/>
    </source>
</evidence>
<evidence type="ECO:0000313" key="13">
    <source>
        <dbReference type="EMBL" id="KAA6383418.1"/>
    </source>
</evidence>
<name>A0A5J4VLE6_9EUKA</name>
<evidence type="ECO:0000256" key="10">
    <source>
        <dbReference type="SAM" id="Phobius"/>
    </source>
</evidence>
<dbReference type="InterPro" id="IPR027417">
    <property type="entry name" value="P-loop_NTPase"/>
</dbReference>
<feature type="transmembrane region" description="Helical" evidence="10">
    <location>
        <begin position="192"/>
        <end position="215"/>
    </location>
</feature>
<dbReference type="GO" id="GO:0016020">
    <property type="term" value="C:membrane"/>
    <property type="evidence" value="ECO:0007669"/>
    <property type="project" value="UniProtKB-SubCell"/>
</dbReference>
<feature type="domain" description="ABC transmembrane type-1" evidence="12">
    <location>
        <begin position="1"/>
        <end position="212"/>
    </location>
</feature>
<dbReference type="InterPro" id="IPR003439">
    <property type="entry name" value="ABC_transporter-like_ATP-bd"/>
</dbReference>
<dbReference type="InterPro" id="IPR050173">
    <property type="entry name" value="ABC_transporter_C-like"/>
</dbReference>
<dbReference type="CDD" id="cd18580">
    <property type="entry name" value="ABC_6TM_ABCC_D2"/>
    <property type="match status" value="1"/>
</dbReference>
<feature type="transmembrane region" description="Helical" evidence="10">
    <location>
        <begin position="704"/>
        <end position="732"/>
    </location>
</feature>
<sequence>GLAGLIYKKTLLLNITAQSNIDTGRLLSLLSADTNQIAMMFPMFFYMAILPIQIFVPFGFVCYDWGWSALMSFAVLLATFPFQAMVLPMLLSSLKGYLAHNDVRNKVTNETLQGMRVVKLSGLETVFQSRVEATRETQLGDVFYFTLAMQLLMSILRTTPQVVNIATMAVYIATNDVPQIQFPIMVMPTMGYLAMMTMPMSMLTMFIQAGSMVMVSIGRVHDFLLLPELKVDPQVAPENKDLAVEVNDCSFVWGDPPEIPLMAREKEAIMKEAAKRKKEAAKQAAKQKDLEKKRLKIEREKQKNEDSDGSQKEMSSNEDNVEVRSQDSVVLDQNNNLIIKPANVFNAESETNPQDTNSAEQKQAIQQQQSSVTVPPPPSQIKSPANLNQSPFPGTSLSPDPLTSPSFSQTPGITPSPTPSPLGYDIINGKKVKHPTLHDISFKLPKGSLTMVIGAVGSGKSSIGAALIGDIEKQKGTINIDGMVAYCPQTAWINNNTVRGNITFGNTYEEKKYNEVVHVCALEPDFETLAAGDMTAIGEKGVNLSGGQKARIQLARAVYSDRDIYILDDPLSAVDAHVGRFLLEECIDGRLKGKTRMLMTNQLQYIDRADNIILLNKGRIIAQGTSAQLKEQGIDFDEFIIKSSSKDKKKKKHHKEKENKEKEKKKEDTKDEPKKEADNKEADAAKQIMTEEEQQTGSVPWSSYFAYVLSLVPIWAIIPFLLVIVISEGITVYQSWWMGTIGDPVQYESISYYWKIGVYAFLCLGVLIFLIIRALISAVAVKRSNRVIHQELLTHVMNAPSSFFDTTPMGRILNRFTGDITITDQTLYMLWLQTVSMWIMLVGQIIIIAIDTVWFLAIGLPALVLFFLLMLLYGRAARNLHRLEAISRSPVLSHFSETVTGAGLSTIRAYHLEDDWRKKFEDLNDLWSVRFIVFSEGKKWATLWASVISTIFMVGVIVIGWNSMSATKLAVAISASMSFANLGVMIVQMQVDLQSRMTSYDRIRFYSSNLPQEVKRSEENPVDPDNNWPDTGRIEFDKVTFRYRSGLPYVLKGVSFDLKGGEKIGVCGRTGAGKSSLLFALFRLVELDPKLQPKMIDLATGFLVENDPNEEPNKGRVLIDGIDISKVDLSKVRRSIAIIPQDPTLFTGTLRYNLDIGGKYQNDDGRLWEVLGMVEMRDVVASLPLGLDTQVAEGGSNFSAGQRQLICFGRAILNNCRIVVMDEATASVDVETDAKIQRTIREQFVDQTVFVIAHRLNTIMNSDRIMVMDDGNVAEIDTPENLKNNQDSAFNGLIRSLDQGGEE</sequence>
<keyword evidence="8 10" id="KW-0472">Membrane</keyword>
<dbReference type="FunFam" id="1.20.1560.10:FF:000013">
    <property type="entry name" value="ABC transporter C family member 2"/>
    <property type="match status" value="1"/>
</dbReference>
<proteinExistence type="predicted"/>
<feature type="transmembrane region" description="Helical" evidence="10">
    <location>
        <begin position="940"/>
        <end position="963"/>
    </location>
</feature>
<gene>
    <name evidence="13" type="ORF">EZS28_021054</name>
</gene>
<protein>
    <submittedName>
        <fullName evidence="13">ABC transporter: Multidrug resistance-associated protein, ATP binding protein</fullName>
    </submittedName>
</protein>
<feature type="transmembrane region" description="Helical" evidence="10">
    <location>
        <begin position="827"/>
        <end position="847"/>
    </location>
</feature>
<dbReference type="PANTHER" id="PTHR24223:SF415">
    <property type="entry name" value="FI20190P1"/>
    <property type="match status" value="1"/>
</dbReference>
<dbReference type="PROSITE" id="PS50893">
    <property type="entry name" value="ABC_TRANSPORTER_2"/>
    <property type="match status" value="2"/>
</dbReference>
<feature type="region of interest" description="Disordered" evidence="9">
    <location>
        <begin position="273"/>
        <end position="334"/>
    </location>
</feature>
<feature type="compositionally biased region" description="Basic and acidic residues" evidence="9">
    <location>
        <begin position="656"/>
        <end position="684"/>
    </location>
</feature>
<feature type="transmembrane region" description="Helical" evidence="10">
    <location>
        <begin position="70"/>
        <end position="91"/>
    </location>
</feature>
<accession>A0A5J4VLE6</accession>
<dbReference type="FunFam" id="3.40.50.300:FF:000997">
    <property type="entry name" value="Multidrug resistance-associated protein 1"/>
    <property type="match status" value="1"/>
</dbReference>
<dbReference type="InterPro" id="IPR036640">
    <property type="entry name" value="ABC1_TM_sf"/>
</dbReference>
<feature type="transmembrane region" description="Helical" evidence="10">
    <location>
        <begin position="853"/>
        <end position="873"/>
    </location>
</feature>
<evidence type="ECO:0000256" key="1">
    <source>
        <dbReference type="ARBA" id="ARBA00004141"/>
    </source>
</evidence>
<dbReference type="SUPFAM" id="SSF52540">
    <property type="entry name" value="P-loop containing nucleoside triphosphate hydrolases"/>
    <property type="match status" value="2"/>
</dbReference>
<evidence type="ECO:0000256" key="6">
    <source>
        <dbReference type="ARBA" id="ARBA00022840"/>
    </source>
</evidence>
<feature type="non-terminal residue" evidence="13">
    <location>
        <position position="1"/>
    </location>
</feature>
<evidence type="ECO:0000256" key="5">
    <source>
        <dbReference type="ARBA" id="ARBA00022741"/>
    </source>
</evidence>
<dbReference type="Gene3D" id="1.20.1560.10">
    <property type="entry name" value="ABC transporter type 1, transmembrane domain"/>
    <property type="match status" value="2"/>
</dbReference>
<feature type="compositionally biased region" description="Low complexity" evidence="9">
    <location>
        <begin position="393"/>
        <end position="413"/>
    </location>
</feature>
<feature type="region of interest" description="Disordered" evidence="9">
    <location>
        <begin position="647"/>
        <end position="684"/>
    </location>
</feature>
<dbReference type="PROSITE" id="PS50929">
    <property type="entry name" value="ABC_TM1F"/>
    <property type="match status" value="2"/>
</dbReference>
<feature type="domain" description="ABC transporter" evidence="11">
    <location>
        <begin position="422"/>
        <end position="642"/>
    </location>
</feature>
<dbReference type="FunFam" id="3.40.50.300:FF:000604">
    <property type="entry name" value="ABC transporter B family member 28"/>
    <property type="match status" value="1"/>
</dbReference>
<feature type="transmembrane region" description="Helical" evidence="10">
    <location>
        <begin position="43"/>
        <end position="63"/>
    </location>
</feature>
<dbReference type="CDD" id="cd03244">
    <property type="entry name" value="ABCC_MRP_domain2"/>
    <property type="match status" value="1"/>
</dbReference>
<keyword evidence="4" id="KW-0677">Repeat</keyword>
<dbReference type="GO" id="GO:0016887">
    <property type="term" value="F:ATP hydrolysis activity"/>
    <property type="evidence" value="ECO:0007669"/>
    <property type="project" value="InterPro"/>
</dbReference>
<dbReference type="GO" id="GO:0005524">
    <property type="term" value="F:ATP binding"/>
    <property type="evidence" value="ECO:0007669"/>
    <property type="project" value="UniProtKB-KW"/>
</dbReference>
<dbReference type="GO" id="GO:0005737">
    <property type="term" value="C:cytoplasm"/>
    <property type="evidence" value="ECO:0007669"/>
    <property type="project" value="UniProtKB-ARBA"/>
</dbReference>
<comment type="caution">
    <text evidence="13">The sequence shown here is derived from an EMBL/GenBank/DDBJ whole genome shotgun (WGS) entry which is preliminary data.</text>
</comment>
<keyword evidence="7 10" id="KW-1133">Transmembrane helix</keyword>
<dbReference type="EMBL" id="SNRW01006256">
    <property type="protein sequence ID" value="KAA6383418.1"/>
    <property type="molecule type" value="Genomic_DNA"/>
</dbReference>